<dbReference type="CDD" id="cd02440">
    <property type="entry name" value="AdoMet_MTases"/>
    <property type="match status" value="1"/>
</dbReference>
<dbReference type="GO" id="GO:0005737">
    <property type="term" value="C:cytoplasm"/>
    <property type="evidence" value="ECO:0007669"/>
    <property type="project" value="UniProtKB-SubCell"/>
</dbReference>
<dbReference type="InterPro" id="IPR029063">
    <property type="entry name" value="SAM-dependent_MTases_sf"/>
</dbReference>
<dbReference type="GO" id="GO:0008168">
    <property type="term" value="F:methyltransferase activity"/>
    <property type="evidence" value="ECO:0007669"/>
    <property type="project" value="UniProtKB-KW"/>
</dbReference>
<keyword evidence="3 9" id="KW-0489">Methyltransferase</keyword>
<accession>A0A369TGF4</accession>
<feature type="domain" description="RlmI-like PUA" evidence="8">
    <location>
        <begin position="12"/>
        <end position="77"/>
    </location>
</feature>
<dbReference type="Gene3D" id="3.30.750.80">
    <property type="entry name" value="RNA methyltransferase domain (HRMD) like"/>
    <property type="match status" value="1"/>
</dbReference>
<dbReference type="CDD" id="cd11572">
    <property type="entry name" value="RlmI_M_like"/>
    <property type="match status" value="1"/>
</dbReference>
<keyword evidence="10" id="KW-1185">Reference proteome</keyword>
<dbReference type="RefSeq" id="WP_114581167.1">
    <property type="nucleotide sequence ID" value="NZ_QPMH01000003.1"/>
</dbReference>
<dbReference type="Gene3D" id="3.40.50.150">
    <property type="entry name" value="Vaccinia Virus protein VP39"/>
    <property type="match status" value="1"/>
</dbReference>
<evidence type="ECO:0000256" key="4">
    <source>
        <dbReference type="ARBA" id="ARBA00022679"/>
    </source>
</evidence>
<keyword evidence="5" id="KW-0949">S-adenosyl-L-methionine</keyword>
<evidence type="ECO:0000313" key="10">
    <source>
        <dbReference type="Proteomes" id="UP000253941"/>
    </source>
</evidence>
<dbReference type="CDD" id="cd21153">
    <property type="entry name" value="PUA_RlmI"/>
    <property type="match status" value="1"/>
</dbReference>
<dbReference type="Pfam" id="PF10672">
    <property type="entry name" value="Methyltrans_SAM"/>
    <property type="match status" value="1"/>
</dbReference>
<dbReference type="PANTHER" id="PTHR42873:SF1">
    <property type="entry name" value="S-ADENOSYLMETHIONINE-DEPENDENT METHYLTRANSFERASE DOMAIN-CONTAINING PROTEIN"/>
    <property type="match status" value="1"/>
</dbReference>
<evidence type="ECO:0000256" key="6">
    <source>
        <dbReference type="SAM" id="MobiDB-lite"/>
    </source>
</evidence>
<dbReference type="PANTHER" id="PTHR42873">
    <property type="entry name" value="RIBOSOMAL RNA LARGE SUBUNIT METHYLTRANSFERASE"/>
    <property type="match status" value="1"/>
</dbReference>
<sequence length="401" mass="43600">MNTESLTDRPVVRLKPGGRKKRPQRGSPWIFANEVAMNAAAKALPPGEIVRLETDAGEALGAYVFNKHPLICARRLSHDPAARIDEAFLAERLRRAAAVRDRLIGAPYYRLVHAEADGLPGTIVDRFDDVLVLQVNTAGMDRLLPQLTAALEATLAPRAIVLRNDSAARELEGLSSDVRMLKGQLDGPLELVENGTRFLADPREGQKTGWFYDQRDNRAFAARLAQGARVLDGYCYTGGFAVQAALGGAAEVVAIDRSQPALDLAAQSAKLNGVEERCCFVKADVFGELQRRRDAGEAFDTVIVDPPAFVKSKKDYWQGLKGYRKLTRLAAALVARGGYLVACSCSHHVTPDDFGEQVRRGLSEVGRDGRILRFAGAGPDHPVHPSLPETGYLKAQALALD</sequence>
<keyword evidence="4 9" id="KW-0808">Transferase</keyword>
<evidence type="ECO:0000256" key="1">
    <source>
        <dbReference type="ARBA" id="ARBA00004496"/>
    </source>
</evidence>
<feature type="region of interest" description="Disordered" evidence="6">
    <location>
        <begin position="1"/>
        <end position="26"/>
    </location>
</feature>
<feature type="compositionally biased region" description="Basic and acidic residues" evidence="6">
    <location>
        <begin position="1"/>
        <end position="11"/>
    </location>
</feature>
<proteinExistence type="predicted"/>
<dbReference type="Pfam" id="PF17785">
    <property type="entry name" value="PUA_3"/>
    <property type="match status" value="1"/>
</dbReference>
<evidence type="ECO:0000256" key="3">
    <source>
        <dbReference type="ARBA" id="ARBA00022603"/>
    </source>
</evidence>
<dbReference type="Proteomes" id="UP000253941">
    <property type="component" value="Unassembled WGS sequence"/>
</dbReference>
<dbReference type="AlphaFoldDB" id="A0A369TGF4"/>
<gene>
    <name evidence="9" type="ORF">DRB17_04730</name>
</gene>
<dbReference type="GO" id="GO:0003723">
    <property type="term" value="F:RNA binding"/>
    <property type="evidence" value="ECO:0007669"/>
    <property type="project" value="InterPro"/>
</dbReference>
<dbReference type="InterPro" id="IPR041532">
    <property type="entry name" value="RlmI-like_PUA"/>
</dbReference>
<feature type="domain" description="S-adenosylmethionine-dependent methyltransferase" evidence="7">
    <location>
        <begin position="175"/>
        <end position="360"/>
    </location>
</feature>
<organism evidence="9 10">
    <name type="scientific">Ferruginivarius sediminum</name>
    <dbReference type="NCBI Taxonomy" id="2661937"/>
    <lineage>
        <taxon>Bacteria</taxon>
        <taxon>Pseudomonadati</taxon>
        <taxon>Pseudomonadota</taxon>
        <taxon>Alphaproteobacteria</taxon>
        <taxon>Rhodospirillales</taxon>
        <taxon>Rhodospirillaceae</taxon>
        <taxon>Ferruginivarius</taxon>
    </lineage>
</organism>
<evidence type="ECO:0000256" key="2">
    <source>
        <dbReference type="ARBA" id="ARBA00022490"/>
    </source>
</evidence>
<dbReference type="Gene3D" id="2.30.130.10">
    <property type="entry name" value="PUA domain"/>
    <property type="match status" value="1"/>
</dbReference>
<dbReference type="InterPro" id="IPR019614">
    <property type="entry name" value="SAM-dep_methyl-trfase"/>
</dbReference>
<name>A0A369TGF4_9PROT</name>
<evidence type="ECO:0000256" key="5">
    <source>
        <dbReference type="ARBA" id="ARBA00022691"/>
    </source>
</evidence>
<comment type="caution">
    <text evidence="9">The sequence shown here is derived from an EMBL/GenBank/DDBJ whole genome shotgun (WGS) entry which is preliminary data.</text>
</comment>
<protein>
    <submittedName>
        <fullName evidence="9">Class I SAM-dependent rRNA methyltransferase</fullName>
    </submittedName>
</protein>
<keyword evidence="2" id="KW-0963">Cytoplasm</keyword>
<dbReference type="GO" id="GO:0032259">
    <property type="term" value="P:methylation"/>
    <property type="evidence" value="ECO:0007669"/>
    <property type="project" value="UniProtKB-KW"/>
</dbReference>
<evidence type="ECO:0000259" key="8">
    <source>
        <dbReference type="Pfam" id="PF17785"/>
    </source>
</evidence>
<reference evidence="9 10" key="1">
    <citation type="submission" date="2018-07" db="EMBL/GenBank/DDBJ databases">
        <title>Venubactetium sediminum gen. nov., sp. nov., isolated from a marine solar saltern.</title>
        <authorList>
            <person name="Wang S."/>
        </authorList>
    </citation>
    <scope>NUCLEOTIDE SEQUENCE [LARGE SCALE GENOMIC DNA]</scope>
    <source>
        <strain evidence="9 10">WD2A32</strain>
    </source>
</reference>
<comment type="subcellular location">
    <subcellularLocation>
        <location evidence="1">Cytoplasm</location>
    </subcellularLocation>
</comment>
<dbReference type="InterPro" id="IPR036974">
    <property type="entry name" value="PUA_sf"/>
</dbReference>
<dbReference type="SUPFAM" id="SSF53335">
    <property type="entry name" value="S-adenosyl-L-methionine-dependent methyltransferases"/>
    <property type="match status" value="1"/>
</dbReference>
<evidence type="ECO:0000259" key="7">
    <source>
        <dbReference type="Pfam" id="PF10672"/>
    </source>
</evidence>
<evidence type="ECO:0000313" key="9">
    <source>
        <dbReference type="EMBL" id="RDD63217.1"/>
    </source>
</evidence>
<dbReference type="EMBL" id="QPMH01000003">
    <property type="protein sequence ID" value="RDD63217.1"/>
    <property type="molecule type" value="Genomic_DNA"/>
</dbReference>